<reference evidence="3 4" key="1">
    <citation type="submission" date="2013-08" db="EMBL/GenBank/DDBJ databases">
        <authorList>
            <person name="Durkin A.S."/>
            <person name="Haft D.R."/>
            <person name="McCorrison J."/>
            <person name="Torralba M."/>
            <person name="Gillis M."/>
            <person name="Haft D.H."/>
            <person name="Methe B."/>
            <person name="Sutton G."/>
            <person name="Nelson K.E."/>
        </authorList>
    </citation>
    <scope>NUCLEOTIDE SEQUENCE [LARGE SCALE GENOMIC DNA]</scope>
    <source>
        <strain evidence="2 4">ATCC 35536</strain>
        <strain evidence="1 3">VPI DR56BR1116</strain>
    </source>
</reference>
<comment type="caution">
    <text evidence="1">The sequence shown here is derived from an EMBL/GenBank/DDBJ whole genome shotgun (WGS) entry which is preliminary data.</text>
</comment>
<keyword evidence="4" id="KW-1185">Reference proteome</keyword>
<evidence type="ECO:0000313" key="4">
    <source>
        <dbReference type="Proteomes" id="UP000016646"/>
    </source>
</evidence>
<dbReference type="InterPro" id="IPR024523">
    <property type="entry name" value="DUF3793"/>
</dbReference>
<dbReference type="Proteomes" id="UP000016412">
    <property type="component" value="Unassembled WGS sequence"/>
</dbReference>
<gene>
    <name evidence="2" type="ORF">HMPREF0860_2429</name>
    <name evidence="1" type="ORF">HMPREF1325_0647</name>
</gene>
<dbReference type="EMBL" id="AUZJ01000054">
    <property type="protein sequence ID" value="ERF59903.1"/>
    <property type="molecule type" value="Genomic_DNA"/>
</dbReference>
<dbReference type="Proteomes" id="UP000016646">
    <property type="component" value="Unassembled WGS sequence"/>
</dbReference>
<organism evidence="1 3">
    <name type="scientific">Treponema socranskii subsp. socranskii VPI DR56BR1116 = ATCC 35536</name>
    <dbReference type="NCBI Taxonomy" id="1125725"/>
    <lineage>
        <taxon>Bacteria</taxon>
        <taxon>Pseudomonadati</taxon>
        <taxon>Spirochaetota</taxon>
        <taxon>Spirochaetia</taxon>
        <taxon>Spirochaetales</taxon>
        <taxon>Treponemataceae</taxon>
        <taxon>Treponema</taxon>
    </lineage>
</organism>
<evidence type="ECO:0000313" key="2">
    <source>
        <dbReference type="EMBL" id="ERK04757.1"/>
    </source>
</evidence>
<dbReference type="PATRIC" id="fig|1125725.3.peg.2141"/>
<dbReference type="RefSeq" id="WP_021331098.1">
    <property type="nucleotide sequence ID" value="NZ_AUZJ01000054.1"/>
</dbReference>
<protein>
    <submittedName>
        <fullName evidence="1">PF12672 family protein</fullName>
    </submittedName>
</protein>
<dbReference type="OrthoDB" id="5393676at2"/>
<sequence length="190" mass="21799">MSFEEAVIQCGAPALCGIKPSCLFSIRREVYDACKSKMREWHSAFAGEGKYIVALPRRNAQVLFFVYDKNLLERQCGDCCIRQYLKEKAYPVESGFYAMLSELLHRLAGEKEFPHEVGVFLGYPLEDVVQFEKRAGGNYRYAGFWKVYGDVYAARKRMEQYRTCSASCRELLKRGLSVPLAAKKYARAVR</sequence>
<dbReference type="eggNOG" id="ENOG5032SGE">
    <property type="taxonomic scope" value="Bacteria"/>
</dbReference>
<accession>U2L1Z3</accession>
<dbReference type="Pfam" id="PF12672">
    <property type="entry name" value="DUF3793"/>
    <property type="match status" value="1"/>
</dbReference>
<name>U2L1Z3_TRESO</name>
<proteinExistence type="predicted"/>
<dbReference type="STRING" id="1125725.HMPREF1325_0647"/>
<dbReference type="AlphaFoldDB" id="U2L1Z3"/>
<evidence type="ECO:0000313" key="1">
    <source>
        <dbReference type="EMBL" id="ERF59903.1"/>
    </source>
</evidence>
<dbReference type="EMBL" id="AVQI01000013">
    <property type="protein sequence ID" value="ERK04757.1"/>
    <property type="molecule type" value="Genomic_DNA"/>
</dbReference>
<evidence type="ECO:0000313" key="3">
    <source>
        <dbReference type="Proteomes" id="UP000016412"/>
    </source>
</evidence>